<feature type="compositionally biased region" description="Polar residues" evidence="1">
    <location>
        <begin position="14"/>
        <end position="23"/>
    </location>
</feature>
<proteinExistence type="predicted"/>
<reference evidence="2 3" key="1">
    <citation type="submission" date="2016-10" db="EMBL/GenBank/DDBJ databases">
        <authorList>
            <person name="de Groot N.N."/>
        </authorList>
    </citation>
    <scope>NUCLEOTIDE SEQUENCE [LARGE SCALE GENOMIC DNA]</scope>
    <source>
        <strain evidence="2 3">DSM 44778</strain>
    </source>
</reference>
<gene>
    <name evidence="2" type="ORF">SAMN05421852_11167</name>
</gene>
<organism evidence="2 3">
    <name type="scientific">Thermoflavimicrobium dichotomicum</name>
    <dbReference type="NCBI Taxonomy" id="46223"/>
    <lineage>
        <taxon>Bacteria</taxon>
        <taxon>Bacillati</taxon>
        <taxon>Bacillota</taxon>
        <taxon>Bacilli</taxon>
        <taxon>Bacillales</taxon>
        <taxon>Thermoactinomycetaceae</taxon>
        <taxon>Thermoflavimicrobium</taxon>
    </lineage>
</organism>
<dbReference type="EMBL" id="FORR01000011">
    <property type="protein sequence ID" value="SFJ50950.1"/>
    <property type="molecule type" value="Genomic_DNA"/>
</dbReference>
<evidence type="ECO:0000256" key="1">
    <source>
        <dbReference type="SAM" id="MobiDB-lite"/>
    </source>
</evidence>
<protein>
    <submittedName>
        <fullName evidence="2">Uncharacterized protein</fullName>
    </submittedName>
</protein>
<keyword evidence="3" id="KW-1185">Reference proteome</keyword>
<accession>A0A1I3RY43</accession>
<dbReference type="RefSeq" id="WP_093230524.1">
    <property type="nucleotide sequence ID" value="NZ_FORR01000011.1"/>
</dbReference>
<sequence length="80" mass="9062">MARERQSKKDQRLQKNSGENRPASNVIPFHPKMDTKELPVRSTWTVEVKENHLPVKITQVSSGFGRVRAMMNGEAMVLAS</sequence>
<feature type="compositionally biased region" description="Basic and acidic residues" evidence="1">
    <location>
        <begin position="1"/>
        <end position="13"/>
    </location>
</feature>
<dbReference type="AlphaFoldDB" id="A0A1I3RY43"/>
<dbReference type="OrthoDB" id="2991692at2"/>
<dbReference type="Proteomes" id="UP000199545">
    <property type="component" value="Unassembled WGS sequence"/>
</dbReference>
<feature type="region of interest" description="Disordered" evidence="1">
    <location>
        <begin position="1"/>
        <end position="33"/>
    </location>
</feature>
<name>A0A1I3RY43_9BACL</name>
<evidence type="ECO:0000313" key="2">
    <source>
        <dbReference type="EMBL" id="SFJ50950.1"/>
    </source>
</evidence>
<dbReference type="STRING" id="46223.SAMN05421852_11167"/>
<evidence type="ECO:0000313" key="3">
    <source>
        <dbReference type="Proteomes" id="UP000199545"/>
    </source>
</evidence>